<reference evidence="5" key="1">
    <citation type="journal article" date="2019" name="Int. J. Syst. Evol. Microbiol.">
        <title>The Global Catalogue of Microorganisms (GCM) 10K type strain sequencing project: providing services to taxonomists for standard genome sequencing and annotation.</title>
        <authorList>
            <consortium name="The Broad Institute Genomics Platform"/>
            <consortium name="The Broad Institute Genome Sequencing Center for Infectious Disease"/>
            <person name="Wu L."/>
            <person name="Ma J."/>
        </authorList>
    </citation>
    <scope>NUCLEOTIDE SEQUENCE [LARGE SCALE GENOMIC DNA]</scope>
    <source>
        <strain evidence="5">ICMP 6774ER</strain>
    </source>
</reference>
<organism evidence="4 5">
    <name type="scientific">Nonomuraea mangrovi</name>
    <dbReference type="NCBI Taxonomy" id="2316207"/>
    <lineage>
        <taxon>Bacteria</taxon>
        <taxon>Bacillati</taxon>
        <taxon>Actinomycetota</taxon>
        <taxon>Actinomycetes</taxon>
        <taxon>Streptosporangiales</taxon>
        <taxon>Streptosporangiaceae</taxon>
        <taxon>Nonomuraea</taxon>
    </lineage>
</organism>
<comment type="caution">
    <text evidence="4">The sequence shown here is derived from an EMBL/GenBank/DDBJ whole genome shotgun (WGS) entry which is preliminary data.</text>
</comment>
<gene>
    <name evidence="4" type="ORF">ACFSKW_30490</name>
</gene>
<dbReference type="InterPro" id="IPR042001">
    <property type="entry name" value="Sortase_F"/>
</dbReference>
<keyword evidence="1" id="KW-0378">Hydrolase</keyword>
<dbReference type="Pfam" id="PF04203">
    <property type="entry name" value="Sortase"/>
    <property type="match status" value="1"/>
</dbReference>
<evidence type="ECO:0000313" key="5">
    <source>
        <dbReference type="Proteomes" id="UP001597368"/>
    </source>
</evidence>
<evidence type="ECO:0000256" key="1">
    <source>
        <dbReference type="ARBA" id="ARBA00022801"/>
    </source>
</evidence>
<dbReference type="Gene3D" id="2.40.260.10">
    <property type="entry name" value="Sortase"/>
    <property type="match status" value="1"/>
</dbReference>
<feature type="chain" id="PRO_5045536811" evidence="3">
    <location>
        <begin position="30"/>
        <end position="299"/>
    </location>
</feature>
<keyword evidence="3" id="KW-0732">Signal</keyword>
<dbReference type="NCBIfam" id="NF033748">
    <property type="entry name" value="class_F_sortase"/>
    <property type="match status" value="1"/>
</dbReference>
<dbReference type="RefSeq" id="WP_379575924.1">
    <property type="nucleotide sequence ID" value="NZ_JBHUFV010000047.1"/>
</dbReference>
<feature type="compositionally biased region" description="Basic and acidic residues" evidence="2">
    <location>
        <begin position="72"/>
        <end position="86"/>
    </location>
</feature>
<sequence>MRGHIIGRHALCVAASFTTLALAPPSAHAGIERAEAPKPVRAKTEPVRAKTDKPVRPARTEVPRPVSFDTPKAGRDELPRTDRTDTPKTGWGGLWRVDRADTPKAGRDEWSTIDGVNQDRAAKPAGLASVKPTRAETEGKGKAVSVGVPPATIRIPSLDLGASVVRVGRDEDRIAAPPLSAPGKVGWFEGGPRPGAQGAAVLLGHYDSTTGPAVFYKISELRPGQRIFVTRKDGERLRFVVTKVSTYPKDDFPADKVYGDPGYPALRLITCAGAFNLTTRHYVDNTVVFAKLVHGGETA</sequence>
<evidence type="ECO:0000313" key="4">
    <source>
        <dbReference type="EMBL" id="MFD1935808.1"/>
    </source>
</evidence>
<dbReference type="InterPro" id="IPR023365">
    <property type="entry name" value="Sortase_dom-sf"/>
</dbReference>
<dbReference type="CDD" id="cd05829">
    <property type="entry name" value="Sortase_F"/>
    <property type="match status" value="1"/>
</dbReference>
<feature type="compositionally biased region" description="Basic and acidic residues" evidence="2">
    <location>
        <begin position="30"/>
        <end position="62"/>
    </location>
</feature>
<feature type="region of interest" description="Disordered" evidence="2">
    <location>
        <begin position="29"/>
        <end position="98"/>
    </location>
</feature>
<dbReference type="InterPro" id="IPR005754">
    <property type="entry name" value="Sortase"/>
</dbReference>
<proteinExistence type="predicted"/>
<keyword evidence="5" id="KW-1185">Reference proteome</keyword>
<dbReference type="Proteomes" id="UP001597368">
    <property type="component" value="Unassembled WGS sequence"/>
</dbReference>
<accession>A0ABW4T1I0</accession>
<evidence type="ECO:0000256" key="3">
    <source>
        <dbReference type="SAM" id="SignalP"/>
    </source>
</evidence>
<dbReference type="SUPFAM" id="SSF63817">
    <property type="entry name" value="Sortase"/>
    <property type="match status" value="1"/>
</dbReference>
<name>A0ABW4T1I0_9ACTN</name>
<feature type="region of interest" description="Disordered" evidence="2">
    <location>
        <begin position="123"/>
        <end position="143"/>
    </location>
</feature>
<dbReference type="EMBL" id="JBHUFV010000047">
    <property type="protein sequence ID" value="MFD1935808.1"/>
    <property type="molecule type" value="Genomic_DNA"/>
</dbReference>
<protein>
    <submittedName>
        <fullName evidence="4">Class F sortase</fullName>
    </submittedName>
</protein>
<feature type="signal peptide" evidence="3">
    <location>
        <begin position="1"/>
        <end position="29"/>
    </location>
</feature>
<evidence type="ECO:0000256" key="2">
    <source>
        <dbReference type="SAM" id="MobiDB-lite"/>
    </source>
</evidence>